<dbReference type="InterPro" id="IPR000150">
    <property type="entry name" value="Cof"/>
</dbReference>
<dbReference type="InterPro" id="IPR006379">
    <property type="entry name" value="HAD-SF_hydro_IIB"/>
</dbReference>
<protein>
    <submittedName>
        <fullName evidence="1">5-amino-6-(5-phospho-D-ribitylamino)uracil phosphatase YitU</fullName>
        <ecNumber evidence="1">3.1.3.104</ecNumber>
    </submittedName>
</protein>
<dbReference type="GO" id="GO:0043726">
    <property type="term" value="F:5-amino-6-(5-phosphoribitylamino)uracil phosphatase activity"/>
    <property type="evidence" value="ECO:0007669"/>
    <property type="project" value="UniProtKB-EC"/>
</dbReference>
<dbReference type="PANTHER" id="PTHR10000:SF8">
    <property type="entry name" value="HAD SUPERFAMILY HYDROLASE-LIKE, TYPE 3"/>
    <property type="match status" value="1"/>
</dbReference>
<name>A0ABN8GZW3_9BACL</name>
<evidence type="ECO:0000313" key="1">
    <source>
        <dbReference type="EMBL" id="CAH1216861.1"/>
    </source>
</evidence>
<dbReference type="Pfam" id="PF08282">
    <property type="entry name" value="Hydrolase_3"/>
    <property type="match status" value="1"/>
</dbReference>
<keyword evidence="1" id="KW-0378">Hydrolase</keyword>
<proteinExistence type="predicted"/>
<dbReference type="EMBL" id="CAKMMF010000027">
    <property type="protein sequence ID" value="CAH1216861.1"/>
    <property type="molecule type" value="Genomic_DNA"/>
</dbReference>
<keyword evidence="2" id="KW-1185">Reference proteome</keyword>
<dbReference type="Gene3D" id="3.30.1240.10">
    <property type="match status" value="1"/>
</dbReference>
<sequence>MKFAAVVLDLDGTYLNAKKEVTPRNLAAVLECHRRGMRIIFATARPPRAVQEFLPEELLAMGSFVYYNGAQVICRQSRTEYNESIPSSLTAEIIAYCTGLHPDSELTMEVRDQWYSLRPLNYMDMMATKSNPIVKALDELQQYDATKILLTNFEHAELVIQRFGQRANVLITDNGTVMQIMPLEASKEGAVKRLCMDFNLALDSVVVFGDDHNDIGLFKSCGYPVAMGNAIKELKELARETTASNDDDGVAIVLERLVGEGSIMLE</sequence>
<reference evidence="1" key="1">
    <citation type="submission" date="2022-01" db="EMBL/GenBank/DDBJ databases">
        <authorList>
            <person name="Criscuolo A."/>
        </authorList>
    </citation>
    <scope>NUCLEOTIDE SEQUENCE</scope>
    <source>
        <strain evidence="1">CIP111893</strain>
    </source>
</reference>
<organism evidence="1 2">
    <name type="scientific">Paenibacillus plantiphilus</name>
    <dbReference type="NCBI Taxonomy" id="2905650"/>
    <lineage>
        <taxon>Bacteria</taxon>
        <taxon>Bacillati</taxon>
        <taxon>Bacillota</taxon>
        <taxon>Bacilli</taxon>
        <taxon>Bacillales</taxon>
        <taxon>Paenibacillaceae</taxon>
        <taxon>Paenibacillus</taxon>
    </lineage>
</organism>
<dbReference type="InterPro" id="IPR036412">
    <property type="entry name" value="HAD-like_sf"/>
</dbReference>
<dbReference type="EC" id="3.1.3.104" evidence="1"/>
<dbReference type="RefSeq" id="WP_236344552.1">
    <property type="nucleotide sequence ID" value="NZ_CAKMMF010000027.1"/>
</dbReference>
<dbReference type="Proteomes" id="UP000838686">
    <property type="component" value="Unassembled WGS sequence"/>
</dbReference>
<accession>A0ABN8GZW3</accession>
<dbReference type="PANTHER" id="PTHR10000">
    <property type="entry name" value="PHOSPHOSERINE PHOSPHATASE"/>
    <property type="match status" value="1"/>
</dbReference>
<gene>
    <name evidence="1" type="primary">yitU</name>
    <name evidence="1" type="ORF">PAECIP111893_04191</name>
</gene>
<dbReference type="SFLD" id="SFLDG01140">
    <property type="entry name" value="C2.B:_Phosphomannomutase_and_P"/>
    <property type="match status" value="1"/>
</dbReference>
<dbReference type="InterPro" id="IPR023214">
    <property type="entry name" value="HAD_sf"/>
</dbReference>
<dbReference type="NCBIfam" id="TIGR00099">
    <property type="entry name" value="Cof-subfamily"/>
    <property type="match status" value="1"/>
</dbReference>
<dbReference type="SUPFAM" id="SSF56784">
    <property type="entry name" value="HAD-like"/>
    <property type="match status" value="1"/>
</dbReference>
<evidence type="ECO:0000313" key="2">
    <source>
        <dbReference type="Proteomes" id="UP000838686"/>
    </source>
</evidence>
<comment type="caution">
    <text evidence="1">The sequence shown here is derived from an EMBL/GenBank/DDBJ whole genome shotgun (WGS) entry which is preliminary data.</text>
</comment>
<dbReference type="NCBIfam" id="TIGR01484">
    <property type="entry name" value="HAD-SF-IIB"/>
    <property type="match status" value="1"/>
</dbReference>
<dbReference type="Gene3D" id="3.40.50.1000">
    <property type="entry name" value="HAD superfamily/HAD-like"/>
    <property type="match status" value="1"/>
</dbReference>
<dbReference type="SFLD" id="SFLDS00003">
    <property type="entry name" value="Haloacid_Dehalogenase"/>
    <property type="match status" value="1"/>
</dbReference>